<reference evidence="9 10" key="1">
    <citation type="submission" date="2020-08" db="EMBL/GenBank/DDBJ databases">
        <title>Genomic Encyclopedia of Type Strains, Phase IV (KMG-IV): sequencing the most valuable type-strain genomes for metagenomic binning, comparative biology and taxonomic classification.</title>
        <authorList>
            <person name="Goeker M."/>
        </authorList>
    </citation>
    <scope>NUCLEOTIDE SEQUENCE [LARGE SCALE GENOMIC DNA]</scope>
    <source>
        <strain evidence="9 10">DSM 12252</strain>
    </source>
</reference>
<evidence type="ECO:0000256" key="4">
    <source>
        <dbReference type="ARBA" id="ARBA00022989"/>
    </source>
</evidence>
<evidence type="ECO:0000259" key="7">
    <source>
        <dbReference type="Pfam" id="PF06271"/>
    </source>
</evidence>
<dbReference type="Pfam" id="PF06271">
    <property type="entry name" value="RDD"/>
    <property type="match status" value="1"/>
</dbReference>
<dbReference type="PANTHER" id="PTHR36115:SF4">
    <property type="entry name" value="MEMBRANE PROTEIN"/>
    <property type="match status" value="1"/>
</dbReference>
<dbReference type="PANTHER" id="PTHR36115">
    <property type="entry name" value="PROLINE-RICH ANTIGEN HOMOLOG-RELATED"/>
    <property type="match status" value="1"/>
</dbReference>
<keyword evidence="3 6" id="KW-0812">Transmembrane</keyword>
<feature type="transmembrane region" description="Helical" evidence="6">
    <location>
        <begin position="200"/>
        <end position="224"/>
    </location>
</feature>
<keyword evidence="4 6" id="KW-1133">Transmembrane helix</keyword>
<evidence type="ECO:0000313" key="10">
    <source>
        <dbReference type="Proteomes" id="UP000590740"/>
    </source>
</evidence>
<feature type="domain" description="RDD" evidence="7">
    <location>
        <begin position="81"/>
        <end position="236"/>
    </location>
</feature>
<feature type="transmembrane region" description="Helical" evidence="6">
    <location>
        <begin position="146"/>
        <end position="166"/>
    </location>
</feature>
<sequence>MKYHLARGEERLGIFSDLEVSAGLRSGKFLPTDLCWTEGMAEWLPLKEHLQELNLPPETAAPQPPPIPTIRVEVRVREEMATRGQRLVARIIDWIAIMVPLLIMFSVVIDENLVKEVQAHPNDQKMLVEQLQKRVEQLQTAQDPTILTTSWIILLLMMVNFVMLGLRGQTLGKFLIGIQIVRAADGSRAGFLKAVVLREVVFFVIGSIQYIGPVLSLGNVLMIFREDRRCLHDLVAETVVTARRR</sequence>
<dbReference type="InterPro" id="IPR051791">
    <property type="entry name" value="Pra-immunoreactive"/>
</dbReference>
<dbReference type="RefSeq" id="WP_184338004.1">
    <property type="nucleotide sequence ID" value="NZ_JACHIG010000001.1"/>
</dbReference>
<feature type="domain" description="GYF" evidence="8">
    <location>
        <begin position="3"/>
        <end position="48"/>
    </location>
</feature>
<feature type="transmembrane region" description="Helical" evidence="6">
    <location>
        <begin position="87"/>
        <end position="109"/>
    </location>
</feature>
<comment type="subcellular location">
    <subcellularLocation>
        <location evidence="1">Cell membrane</location>
        <topology evidence="1">Multi-pass membrane protein</topology>
    </subcellularLocation>
</comment>
<dbReference type="EMBL" id="JACHIG010000001">
    <property type="protein sequence ID" value="MBB5031062.1"/>
    <property type="molecule type" value="Genomic_DNA"/>
</dbReference>
<evidence type="ECO:0000256" key="2">
    <source>
        <dbReference type="ARBA" id="ARBA00022475"/>
    </source>
</evidence>
<evidence type="ECO:0000256" key="1">
    <source>
        <dbReference type="ARBA" id="ARBA00004651"/>
    </source>
</evidence>
<evidence type="ECO:0000259" key="8">
    <source>
        <dbReference type="Pfam" id="PF14237"/>
    </source>
</evidence>
<dbReference type="GO" id="GO:0005886">
    <property type="term" value="C:plasma membrane"/>
    <property type="evidence" value="ECO:0007669"/>
    <property type="project" value="UniProtKB-SubCell"/>
</dbReference>
<dbReference type="AlphaFoldDB" id="A0A7W7Y7W9"/>
<keyword evidence="2" id="KW-1003">Cell membrane</keyword>
<dbReference type="InterPro" id="IPR025640">
    <property type="entry name" value="GYF_2"/>
</dbReference>
<comment type="caution">
    <text evidence="9">The sequence shown here is derived from an EMBL/GenBank/DDBJ whole genome shotgun (WGS) entry which is preliminary data.</text>
</comment>
<proteinExistence type="predicted"/>
<dbReference type="Pfam" id="PF14237">
    <property type="entry name" value="GYF_2"/>
    <property type="match status" value="1"/>
</dbReference>
<dbReference type="InterPro" id="IPR010432">
    <property type="entry name" value="RDD"/>
</dbReference>
<name>A0A7W7Y7W9_9BACT</name>
<protein>
    <submittedName>
        <fullName evidence="9">Putative RDD family membrane protein YckC</fullName>
    </submittedName>
</protein>
<keyword evidence="5 6" id="KW-0472">Membrane</keyword>
<evidence type="ECO:0000256" key="5">
    <source>
        <dbReference type="ARBA" id="ARBA00023136"/>
    </source>
</evidence>
<evidence type="ECO:0000256" key="3">
    <source>
        <dbReference type="ARBA" id="ARBA00022692"/>
    </source>
</evidence>
<dbReference type="Proteomes" id="UP000590740">
    <property type="component" value="Unassembled WGS sequence"/>
</dbReference>
<gene>
    <name evidence="9" type="ORF">HNQ65_000616</name>
</gene>
<keyword evidence="10" id="KW-1185">Reference proteome</keyword>
<accession>A0A7W7Y7W9</accession>
<evidence type="ECO:0000313" key="9">
    <source>
        <dbReference type="EMBL" id="MBB5031062.1"/>
    </source>
</evidence>
<organism evidence="9 10">
    <name type="scientific">Prosthecobacter vanneervenii</name>
    <dbReference type="NCBI Taxonomy" id="48466"/>
    <lineage>
        <taxon>Bacteria</taxon>
        <taxon>Pseudomonadati</taxon>
        <taxon>Verrucomicrobiota</taxon>
        <taxon>Verrucomicrobiia</taxon>
        <taxon>Verrucomicrobiales</taxon>
        <taxon>Verrucomicrobiaceae</taxon>
        <taxon>Prosthecobacter</taxon>
    </lineage>
</organism>
<evidence type="ECO:0000256" key="6">
    <source>
        <dbReference type="SAM" id="Phobius"/>
    </source>
</evidence>